<proteinExistence type="predicted"/>
<accession>A0ABM1Z7E5</accession>
<keyword evidence="3" id="KW-1185">Reference proteome</keyword>
<protein>
    <recommendedName>
        <fullName evidence="1">NACHT domain-containing protein</fullName>
    </recommendedName>
</protein>
<dbReference type="InterPro" id="IPR007111">
    <property type="entry name" value="NACHT_NTPase"/>
</dbReference>
<evidence type="ECO:0000259" key="1">
    <source>
        <dbReference type="Pfam" id="PF05729"/>
    </source>
</evidence>
<dbReference type="Pfam" id="PF05729">
    <property type="entry name" value="NACHT"/>
    <property type="match status" value="1"/>
</dbReference>
<dbReference type="PANTHER" id="PTHR46312:SF2">
    <property type="entry name" value="NUCLEOTIDE-BINDING OLIGOMERIZATION DOMAIN-CONTAINING PROTEIN 2-LIKE"/>
    <property type="match status" value="1"/>
</dbReference>
<feature type="domain" description="NACHT" evidence="1">
    <location>
        <begin position="512"/>
        <end position="657"/>
    </location>
</feature>
<organism evidence="2 3">
    <name type="scientific">Aedes albopictus</name>
    <name type="common">Asian tiger mosquito</name>
    <name type="synonym">Stegomyia albopicta</name>
    <dbReference type="NCBI Taxonomy" id="7160"/>
    <lineage>
        <taxon>Eukaryota</taxon>
        <taxon>Metazoa</taxon>
        <taxon>Ecdysozoa</taxon>
        <taxon>Arthropoda</taxon>
        <taxon>Hexapoda</taxon>
        <taxon>Insecta</taxon>
        <taxon>Pterygota</taxon>
        <taxon>Neoptera</taxon>
        <taxon>Endopterygota</taxon>
        <taxon>Diptera</taxon>
        <taxon>Nematocera</taxon>
        <taxon>Culicoidea</taxon>
        <taxon>Culicidae</taxon>
        <taxon>Culicinae</taxon>
        <taxon>Aedini</taxon>
        <taxon>Aedes</taxon>
        <taxon>Stegomyia</taxon>
    </lineage>
</organism>
<name>A0ABM1Z7E5_AEDAL</name>
<dbReference type="InterPro" id="IPR027417">
    <property type="entry name" value="P-loop_NTPase"/>
</dbReference>
<dbReference type="GeneID" id="115266460"/>
<dbReference type="Gene3D" id="3.40.50.300">
    <property type="entry name" value="P-loop containing nucleotide triphosphate hydrolases"/>
    <property type="match status" value="1"/>
</dbReference>
<dbReference type="PANTHER" id="PTHR46312">
    <property type="entry name" value="NACHT DOMAIN-CONTAINING PROTEIN"/>
    <property type="match status" value="1"/>
</dbReference>
<dbReference type="SUPFAM" id="SSF52540">
    <property type="entry name" value="P-loop containing nucleoside triphosphate hydrolases"/>
    <property type="match status" value="1"/>
</dbReference>
<reference evidence="2" key="2">
    <citation type="submission" date="2025-05" db="UniProtKB">
        <authorList>
            <consortium name="EnsemblMetazoa"/>
        </authorList>
    </citation>
    <scope>IDENTIFICATION</scope>
    <source>
        <strain evidence="2">Foshan</strain>
    </source>
</reference>
<evidence type="ECO:0000313" key="2">
    <source>
        <dbReference type="EnsemblMetazoa" id="AALFPA23_015769.P22970"/>
    </source>
</evidence>
<sequence length="1125" mass="131462">MRSSDSDSQQTERYLVSYLLCRARAKAVPCSIGRHILQSKHFDDIYCEVESPERSSLYLFDVKKHRYKSKRISFSKDVKLSYKCTFDIRRYFEAYLQIKQQLDKPIQELAVWCSRDFKRNEFASESVQVVFIEERNVNDLIETFEIGIRKARIKPNALIEKELAEFNHPLYKLAFTIATLMFQKSVISLENLSKSFYVLLLKDVFEDENHFKEEFTQPSKNICGEAKQFHDMLELVLSEQFRQRNILDFHQLLQIEQKPFAELVEVKIIYDKSYQKYFSDATWHVDYNVSLADVQQFLSILVFYSNAPTKNQFGNMLQRYCDTEMQSLIEKIYEKGVLVQSSYLDKLIKVLNTEKSDRQISFTADSLKELDKAVLMRAGANSSNKLITEAGDTANISDARIISILEKSTKHFSIFDELTDDTKEKLLSTVVLLQGRYMQLSALLSEQAMATIPMAAVSDWSQGCYQQIVIGQGIETPELELHIAQSLKTDKNSNLDPSQTTFESLSILCALPGAGKSTLLKQMAVNFSEKHDDHIMLLADFKQILGWFNYTNDLAAFILKLLNINSDGGINQFIVHKMLEDRRIILLLDGFDEVNSTKEEIVVFMLDLLRQANLHLIMIATRPHRLEVLQQHLGDSTVYNILPFTENEQLQFLQQRLSSVSSNESTVANLIKTFRWLFDDEHLLHTPLHSEILAAIYEEDCTVRSIDHWNAAETLQRFIDKKFEVFADKFFDRFNRAHESALQKLKKTFEADYSELAFRLQTHQTIDQKTFSQLEPYGMLQINNSTISFINAVFVEFFVAQFIVRHQVDQQQFNLYMSEHLSKSKFSAFLEYHIGKADTHHQTLQSTPSLQNTNLKELRCLQQHKLHIDKIKQWHLFFVECSTVEQQLEYLRRSIAKAEFNTFQVIYESLPNSLVDELCFKFAPSIDNPFRVDLTKMSEEHLLQLLKILHQEHPQDVARKHISSFNNNEDDFVTMAIKRDHRSVIEQLFHMEQNLTDEDESDLLLGYMKERWRHYLQLTAQYRKGALLKQTLELIAKRFHQRVIKYFLMNCNIQCVLIESFKEENVDAEVFEGILTFIEQHLSGYDLQILLNRNVDGWLFVEKLEDLQNSRVRELCESLWNSYQV</sequence>
<dbReference type="Proteomes" id="UP000069940">
    <property type="component" value="Unassembled WGS sequence"/>
</dbReference>
<reference evidence="3" key="1">
    <citation type="journal article" date="2015" name="Proc. Natl. Acad. Sci. U.S.A.">
        <title>Genome sequence of the Asian Tiger mosquito, Aedes albopictus, reveals insights into its biology, genetics, and evolution.</title>
        <authorList>
            <person name="Chen X.G."/>
            <person name="Jiang X."/>
            <person name="Gu J."/>
            <person name="Xu M."/>
            <person name="Wu Y."/>
            <person name="Deng Y."/>
            <person name="Zhang C."/>
            <person name="Bonizzoni M."/>
            <person name="Dermauw W."/>
            <person name="Vontas J."/>
            <person name="Armbruster P."/>
            <person name="Huang X."/>
            <person name="Yang Y."/>
            <person name="Zhang H."/>
            <person name="He W."/>
            <person name="Peng H."/>
            <person name="Liu Y."/>
            <person name="Wu K."/>
            <person name="Chen J."/>
            <person name="Lirakis M."/>
            <person name="Topalis P."/>
            <person name="Van Leeuwen T."/>
            <person name="Hall A.B."/>
            <person name="Jiang X."/>
            <person name="Thorpe C."/>
            <person name="Mueller R.L."/>
            <person name="Sun C."/>
            <person name="Waterhouse R.M."/>
            <person name="Yan G."/>
            <person name="Tu Z.J."/>
            <person name="Fang X."/>
            <person name="James A.A."/>
        </authorList>
    </citation>
    <scope>NUCLEOTIDE SEQUENCE [LARGE SCALE GENOMIC DNA]</scope>
    <source>
        <strain evidence="3">Foshan</strain>
    </source>
</reference>
<dbReference type="RefSeq" id="XP_029728549.1">
    <property type="nucleotide sequence ID" value="XM_029872689.2"/>
</dbReference>
<dbReference type="EnsemblMetazoa" id="AALFPA23_015769.R22970">
    <property type="protein sequence ID" value="AALFPA23_015769.P22970"/>
    <property type="gene ID" value="AALFPA23_015769"/>
</dbReference>
<evidence type="ECO:0000313" key="3">
    <source>
        <dbReference type="Proteomes" id="UP000069940"/>
    </source>
</evidence>